<dbReference type="Proteomes" id="UP000279446">
    <property type="component" value="Unassembled WGS sequence"/>
</dbReference>
<gene>
    <name evidence="3" type="ORF">EJP82_18810</name>
</gene>
<keyword evidence="2" id="KW-0472">Membrane</keyword>
<evidence type="ECO:0000313" key="4">
    <source>
        <dbReference type="Proteomes" id="UP000279446"/>
    </source>
</evidence>
<reference evidence="3 4" key="1">
    <citation type="submission" date="2018-12" db="EMBL/GenBank/DDBJ databases">
        <authorList>
            <person name="Sun L."/>
            <person name="Chen Z."/>
        </authorList>
    </citation>
    <scope>NUCLEOTIDE SEQUENCE [LARGE SCALE GENOMIC DNA]</scope>
    <source>
        <strain evidence="3 4">DSM 15890</strain>
    </source>
</reference>
<dbReference type="EMBL" id="RZNY01000016">
    <property type="protein sequence ID" value="RUT43985.1"/>
    <property type="molecule type" value="Genomic_DNA"/>
</dbReference>
<name>A0A3S1DRR3_9BACL</name>
<feature type="compositionally biased region" description="Polar residues" evidence="1">
    <location>
        <begin position="39"/>
        <end position="57"/>
    </location>
</feature>
<keyword evidence="2" id="KW-0812">Transmembrane</keyword>
<feature type="transmembrane region" description="Helical" evidence="2">
    <location>
        <begin position="7"/>
        <end position="28"/>
    </location>
</feature>
<evidence type="ECO:0000256" key="2">
    <source>
        <dbReference type="SAM" id="Phobius"/>
    </source>
</evidence>
<dbReference type="AlphaFoldDB" id="A0A3S1DRR3"/>
<proteinExistence type="predicted"/>
<evidence type="ECO:0000313" key="3">
    <source>
        <dbReference type="EMBL" id="RUT43985.1"/>
    </source>
</evidence>
<comment type="caution">
    <text evidence="3">The sequence shown here is derived from an EMBL/GenBank/DDBJ whole genome shotgun (WGS) entry which is preliminary data.</text>
</comment>
<protein>
    <submittedName>
        <fullName evidence="3">Peptidase M56 BlaR1</fullName>
    </submittedName>
</protein>
<feature type="region of interest" description="Disordered" evidence="1">
    <location>
        <begin position="89"/>
        <end position="110"/>
    </location>
</feature>
<keyword evidence="4" id="KW-1185">Reference proteome</keyword>
<dbReference type="OrthoDB" id="2656948at2"/>
<keyword evidence="2" id="KW-1133">Transmembrane helix</keyword>
<accession>A0A3S1DRR3</accession>
<organism evidence="3 4">
    <name type="scientific">Paenibacillus anaericanus</name>
    <dbReference type="NCBI Taxonomy" id="170367"/>
    <lineage>
        <taxon>Bacteria</taxon>
        <taxon>Bacillati</taxon>
        <taxon>Bacillota</taxon>
        <taxon>Bacilli</taxon>
        <taxon>Bacillales</taxon>
        <taxon>Paenibacillaceae</taxon>
        <taxon>Paenibacillus</taxon>
    </lineage>
</organism>
<dbReference type="RefSeq" id="WP_127193607.1">
    <property type="nucleotide sequence ID" value="NZ_JAUSSS010000022.1"/>
</dbReference>
<evidence type="ECO:0000256" key="1">
    <source>
        <dbReference type="SAM" id="MobiDB-lite"/>
    </source>
</evidence>
<sequence>MRVYSRGVRIAIIGVVFVIGVVAGTMVLDSTKTKINNNQSSLQVPSFPKNENGQTYGSAADAVSPSTEPDLIKAMGVDGTEGYVLKTDLDGKMPKNPSEALEQQRNAPKSRTIPLYDVDGRTVIGHFKIGNG</sequence>
<feature type="region of interest" description="Disordered" evidence="1">
    <location>
        <begin position="39"/>
        <end position="66"/>
    </location>
</feature>